<dbReference type="InterPro" id="IPR036770">
    <property type="entry name" value="Ankyrin_rpt-contain_sf"/>
</dbReference>
<gene>
    <name evidence="5" type="ORF">CTEN210_13873</name>
</gene>
<dbReference type="Gene3D" id="1.25.40.20">
    <property type="entry name" value="Ankyrin repeat-containing domain"/>
    <property type="match status" value="1"/>
</dbReference>
<accession>A0AAD3D4L0</accession>
<reference evidence="5 6" key="1">
    <citation type="journal article" date="2021" name="Sci. Rep.">
        <title>The genome of the diatom Chaetoceros tenuissimus carries an ancient integrated fragment of an extant virus.</title>
        <authorList>
            <person name="Hongo Y."/>
            <person name="Kimura K."/>
            <person name="Takaki Y."/>
            <person name="Yoshida Y."/>
            <person name="Baba S."/>
            <person name="Kobayashi G."/>
            <person name="Nagasaki K."/>
            <person name="Hano T."/>
            <person name="Tomaru Y."/>
        </authorList>
    </citation>
    <scope>NUCLEOTIDE SEQUENCE [LARGE SCALE GENOMIC DNA]</scope>
    <source>
        <strain evidence="5 6">NIES-3715</strain>
    </source>
</reference>
<evidence type="ECO:0000256" key="2">
    <source>
        <dbReference type="ARBA" id="ARBA00023043"/>
    </source>
</evidence>
<dbReference type="PROSITE" id="PS50088">
    <property type="entry name" value="ANK_REPEAT"/>
    <property type="match status" value="1"/>
</dbReference>
<evidence type="ECO:0000313" key="5">
    <source>
        <dbReference type="EMBL" id="GFH57397.1"/>
    </source>
</evidence>
<evidence type="ECO:0000256" key="1">
    <source>
        <dbReference type="ARBA" id="ARBA00022737"/>
    </source>
</evidence>
<dbReference type="InterPro" id="IPR002110">
    <property type="entry name" value="Ankyrin_rpt"/>
</dbReference>
<dbReference type="SMART" id="SM00248">
    <property type="entry name" value="ANK"/>
    <property type="match status" value="3"/>
</dbReference>
<dbReference type="PROSITE" id="PS50297">
    <property type="entry name" value="ANK_REP_REGION"/>
    <property type="match status" value="1"/>
</dbReference>
<keyword evidence="1" id="KW-0677">Repeat</keyword>
<name>A0AAD3D4L0_9STRA</name>
<dbReference type="AlphaFoldDB" id="A0AAD3D4L0"/>
<dbReference type="SUPFAM" id="SSF48403">
    <property type="entry name" value="Ankyrin repeat"/>
    <property type="match status" value="1"/>
</dbReference>
<dbReference type="PANTHER" id="PTHR24171">
    <property type="entry name" value="ANKYRIN REPEAT DOMAIN-CONTAINING PROTEIN 39-RELATED"/>
    <property type="match status" value="1"/>
</dbReference>
<evidence type="ECO:0000256" key="4">
    <source>
        <dbReference type="SAM" id="MobiDB-lite"/>
    </source>
</evidence>
<dbReference type="Pfam" id="PF12796">
    <property type="entry name" value="Ank_2"/>
    <property type="match status" value="1"/>
</dbReference>
<feature type="compositionally biased region" description="Basic and acidic residues" evidence="4">
    <location>
        <begin position="204"/>
        <end position="213"/>
    </location>
</feature>
<evidence type="ECO:0000313" key="6">
    <source>
        <dbReference type="Proteomes" id="UP001054902"/>
    </source>
</evidence>
<proteinExistence type="predicted"/>
<comment type="caution">
    <text evidence="5">The sequence shown here is derived from an EMBL/GenBank/DDBJ whole genome shotgun (WGS) entry which is preliminary data.</text>
</comment>
<dbReference type="Proteomes" id="UP001054902">
    <property type="component" value="Unassembled WGS sequence"/>
</dbReference>
<feature type="region of interest" description="Disordered" evidence="4">
    <location>
        <begin position="204"/>
        <end position="228"/>
    </location>
</feature>
<keyword evidence="6" id="KW-1185">Reference proteome</keyword>
<keyword evidence="2 3" id="KW-0040">ANK repeat</keyword>
<sequence>MENLLDIVEGLVGEIEIEDTSDSTKDIALIEDVNKRNLLDYTGRNLLHNSVLGEDRKTLDYLLQDASLEINKKTLFGKETALHLALHISNRDIAFKLLFHGADVNSRNKYGRTPLHLCTELSLAKLLVSFGANTTLRCRNNLKPIDIVESRQKNDDSIKLADYLRSVEDSMNQKQFRTDLKELREERMKTKATIEQQIYLEKKNESQKKRENIKQQYVSWRKGQDKSN</sequence>
<dbReference type="PANTHER" id="PTHR24171:SF9">
    <property type="entry name" value="ANKYRIN REPEAT DOMAIN-CONTAINING PROTEIN 39"/>
    <property type="match status" value="1"/>
</dbReference>
<dbReference type="EMBL" id="BLLK01000058">
    <property type="protein sequence ID" value="GFH57397.1"/>
    <property type="molecule type" value="Genomic_DNA"/>
</dbReference>
<feature type="repeat" description="ANK" evidence="3">
    <location>
        <begin position="77"/>
        <end position="109"/>
    </location>
</feature>
<protein>
    <submittedName>
        <fullName evidence="5">Uncharacterized protein</fullName>
    </submittedName>
</protein>
<evidence type="ECO:0000256" key="3">
    <source>
        <dbReference type="PROSITE-ProRule" id="PRU00023"/>
    </source>
</evidence>
<organism evidence="5 6">
    <name type="scientific">Chaetoceros tenuissimus</name>
    <dbReference type="NCBI Taxonomy" id="426638"/>
    <lineage>
        <taxon>Eukaryota</taxon>
        <taxon>Sar</taxon>
        <taxon>Stramenopiles</taxon>
        <taxon>Ochrophyta</taxon>
        <taxon>Bacillariophyta</taxon>
        <taxon>Coscinodiscophyceae</taxon>
        <taxon>Chaetocerotophycidae</taxon>
        <taxon>Chaetocerotales</taxon>
        <taxon>Chaetocerotaceae</taxon>
        <taxon>Chaetoceros</taxon>
    </lineage>
</organism>